<accession>A0AAP0PDJ8</accession>
<evidence type="ECO:0000313" key="1">
    <source>
        <dbReference type="EMBL" id="KAK9136856.1"/>
    </source>
</evidence>
<gene>
    <name evidence="1" type="ORF">Sjap_007450</name>
</gene>
<dbReference type="EMBL" id="JBBNAE010000003">
    <property type="protein sequence ID" value="KAK9136856.1"/>
    <property type="molecule type" value="Genomic_DNA"/>
</dbReference>
<proteinExistence type="predicted"/>
<name>A0AAP0PDJ8_9MAGN</name>
<sequence>MDVAKWVLKVGASGTRAYGLPPSEALACSLVSSHPNLNHEYHEKSLTRRNAAEIFATGVR</sequence>
<keyword evidence="2" id="KW-1185">Reference proteome</keyword>
<organism evidence="1 2">
    <name type="scientific">Stephania japonica</name>
    <dbReference type="NCBI Taxonomy" id="461633"/>
    <lineage>
        <taxon>Eukaryota</taxon>
        <taxon>Viridiplantae</taxon>
        <taxon>Streptophyta</taxon>
        <taxon>Embryophyta</taxon>
        <taxon>Tracheophyta</taxon>
        <taxon>Spermatophyta</taxon>
        <taxon>Magnoliopsida</taxon>
        <taxon>Ranunculales</taxon>
        <taxon>Menispermaceae</taxon>
        <taxon>Menispermoideae</taxon>
        <taxon>Cissampelideae</taxon>
        <taxon>Stephania</taxon>
    </lineage>
</organism>
<dbReference type="Proteomes" id="UP001417504">
    <property type="component" value="Unassembled WGS sequence"/>
</dbReference>
<reference evidence="1 2" key="1">
    <citation type="submission" date="2024-01" db="EMBL/GenBank/DDBJ databases">
        <title>Genome assemblies of Stephania.</title>
        <authorList>
            <person name="Yang L."/>
        </authorList>
    </citation>
    <scope>NUCLEOTIDE SEQUENCE [LARGE SCALE GENOMIC DNA]</scope>
    <source>
        <strain evidence="1">QJT</strain>
        <tissue evidence="1">Leaf</tissue>
    </source>
</reference>
<evidence type="ECO:0000313" key="2">
    <source>
        <dbReference type="Proteomes" id="UP001417504"/>
    </source>
</evidence>
<protein>
    <submittedName>
        <fullName evidence="1">Uncharacterized protein</fullName>
    </submittedName>
</protein>
<dbReference type="AlphaFoldDB" id="A0AAP0PDJ8"/>
<comment type="caution">
    <text evidence="1">The sequence shown here is derived from an EMBL/GenBank/DDBJ whole genome shotgun (WGS) entry which is preliminary data.</text>
</comment>